<dbReference type="AlphaFoldDB" id="A0A117USJ5"/>
<keyword evidence="2" id="KW-1185">Reference proteome</keyword>
<evidence type="ECO:0000313" key="1">
    <source>
        <dbReference type="EMBL" id="KUR70059.1"/>
    </source>
</evidence>
<name>A0A117USJ5_9SPHN</name>
<gene>
    <name evidence="1" type="ORF">AQZ52_14370</name>
</gene>
<evidence type="ECO:0000313" key="2">
    <source>
        <dbReference type="Proteomes" id="UP000058012"/>
    </source>
</evidence>
<dbReference type="EMBL" id="LLZS01000009">
    <property type="protein sequence ID" value="KUR70059.1"/>
    <property type="molecule type" value="Genomic_DNA"/>
</dbReference>
<protein>
    <submittedName>
        <fullName evidence="1">Uncharacterized protein</fullName>
    </submittedName>
</protein>
<proteinExistence type="predicted"/>
<sequence>MKEFFSNVSPVRAVKDLWQIMGAPSEYRLRSLALALLVTGGIFSVMWQQGGRGLPRPPEVIYFESWRADRTDAEIIAGNIEATRKARAEAAEEQARAEDVRKMYKAVGAATGLDTEAMDRQAKAERAAQARAEDARTKALLDRLVVKPAAAPSPKAP</sequence>
<dbReference type="OrthoDB" id="7391871at2"/>
<dbReference type="Proteomes" id="UP000058012">
    <property type="component" value="Unassembled WGS sequence"/>
</dbReference>
<comment type="caution">
    <text evidence="1">The sequence shown here is derived from an EMBL/GenBank/DDBJ whole genome shotgun (WGS) entry which is preliminary data.</text>
</comment>
<dbReference type="RefSeq" id="WP_067912423.1">
    <property type="nucleotide sequence ID" value="NZ_KQ954246.1"/>
</dbReference>
<dbReference type="STRING" id="1117702.AQZ52_14370"/>
<accession>A0A117USJ5</accession>
<reference evidence="1 2" key="1">
    <citation type="submission" date="2015-10" db="EMBL/GenBank/DDBJ databases">
        <title>Draft genome sequence of Novosphingobium fuchskuhlense DSM 25065 isolated from a surface water sample of the southwest basin of Lake Grosse Fuchskuhle.</title>
        <authorList>
            <person name="Ruckert C."/>
            <person name="Winkler A."/>
            <person name="Glaeser J."/>
            <person name="Grossart H.-P."/>
            <person name="Kalinowski J."/>
            <person name="Glaeser S."/>
        </authorList>
    </citation>
    <scope>NUCLEOTIDE SEQUENCE [LARGE SCALE GENOMIC DNA]</scope>
    <source>
        <strain evidence="1 2">FNE08-7</strain>
    </source>
</reference>
<organism evidence="1 2">
    <name type="scientific">Novosphingobium fuchskuhlense</name>
    <dbReference type="NCBI Taxonomy" id="1117702"/>
    <lineage>
        <taxon>Bacteria</taxon>
        <taxon>Pseudomonadati</taxon>
        <taxon>Pseudomonadota</taxon>
        <taxon>Alphaproteobacteria</taxon>
        <taxon>Sphingomonadales</taxon>
        <taxon>Sphingomonadaceae</taxon>
        <taxon>Novosphingobium</taxon>
    </lineage>
</organism>